<organism evidence="3 4">
    <name type="scientific">Streptomyces bathyalis</name>
    <dbReference type="NCBI Taxonomy" id="2710756"/>
    <lineage>
        <taxon>Bacteria</taxon>
        <taxon>Bacillati</taxon>
        <taxon>Actinomycetota</taxon>
        <taxon>Actinomycetes</taxon>
        <taxon>Kitasatosporales</taxon>
        <taxon>Streptomycetaceae</taxon>
        <taxon>Streptomyces</taxon>
    </lineage>
</organism>
<feature type="compositionally biased region" description="Low complexity" evidence="1">
    <location>
        <begin position="22"/>
        <end position="35"/>
    </location>
</feature>
<dbReference type="AlphaFoldDB" id="A0A7T1T7H2"/>
<proteinExistence type="predicted"/>
<gene>
    <name evidence="3" type="ORF">G4Z16_16990</name>
</gene>
<feature type="domain" description="DUF4232" evidence="2">
    <location>
        <begin position="76"/>
        <end position="218"/>
    </location>
</feature>
<keyword evidence="4" id="KW-1185">Reference proteome</keyword>
<dbReference type="KEGG" id="sbat:G4Z16_16990"/>
<feature type="compositionally biased region" description="Basic and acidic residues" evidence="1">
    <location>
        <begin position="126"/>
        <end position="135"/>
    </location>
</feature>
<dbReference type="InterPro" id="IPR025326">
    <property type="entry name" value="DUF4232"/>
</dbReference>
<feature type="region of interest" description="Disordered" evidence="1">
    <location>
        <begin position="120"/>
        <end position="144"/>
    </location>
</feature>
<dbReference type="Pfam" id="PF14016">
    <property type="entry name" value="DUF4232"/>
    <property type="match status" value="1"/>
</dbReference>
<feature type="compositionally biased region" description="Gly residues" evidence="1">
    <location>
        <begin position="51"/>
        <end position="67"/>
    </location>
</feature>
<dbReference type="EMBL" id="CP048882">
    <property type="protein sequence ID" value="QPP07815.1"/>
    <property type="molecule type" value="Genomic_DNA"/>
</dbReference>
<evidence type="ECO:0000256" key="1">
    <source>
        <dbReference type="SAM" id="MobiDB-lite"/>
    </source>
</evidence>
<reference evidence="4" key="1">
    <citation type="submission" date="2020-02" db="EMBL/GenBank/DDBJ databases">
        <title>Streptomyces sp. ASO4wet.</title>
        <authorList>
            <person name="Risdian C."/>
            <person name="Landwehr W."/>
            <person name="Schupp P."/>
            <person name="Wink J."/>
        </authorList>
    </citation>
    <scope>NUCLEOTIDE SEQUENCE [LARGE SCALE GENOMIC DNA]</scope>
    <source>
        <strain evidence="4">ASO4wet</strain>
    </source>
</reference>
<evidence type="ECO:0000313" key="3">
    <source>
        <dbReference type="EMBL" id="QPP07815.1"/>
    </source>
</evidence>
<accession>A0A7T1T7H2</accession>
<dbReference type="Proteomes" id="UP000595046">
    <property type="component" value="Chromosome"/>
</dbReference>
<evidence type="ECO:0000313" key="4">
    <source>
        <dbReference type="Proteomes" id="UP000595046"/>
    </source>
</evidence>
<feature type="region of interest" description="Disordered" evidence="1">
    <location>
        <begin position="193"/>
        <end position="219"/>
    </location>
</feature>
<name>A0A7T1T7H2_9ACTN</name>
<protein>
    <submittedName>
        <fullName evidence="3">DUF4232 domain-containing protein</fullName>
    </submittedName>
</protein>
<feature type="compositionally biased region" description="Polar residues" evidence="1">
    <location>
        <begin position="77"/>
        <end position="90"/>
    </location>
</feature>
<sequence>MSTTVLAACLVITGCGPEDKSGAPATPTSSTSSPDDPSKGAGGKGKDNQGAGEGGSAGGEAGDGGTGNHKPDPKACTSKNSSITIRTSVGSGKGAIQLINNSGKECSVYGAPNLVLKSSGGVVLNDDPRTDETKEAPLVAVPPNGGLVSADLSYESGPVSEGGSQDGITCGDAAASAEVSNQDATWQAEIRANEPGNADPVEDGMIVCGPKTTVGPFQE</sequence>
<dbReference type="RefSeq" id="WP_197351622.1">
    <property type="nucleotide sequence ID" value="NZ_CP048882.1"/>
</dbReference>
<feature type="region of interest" description="Disordered" evidence="1">
    <location>
        <begin position="14"/>
        <end position="92"/>
    </location>
</feature>
<evidence type="ECO:0000259" key="2">
    <source>
        <dbReference type="Pfam" id="PF14016"/>
    </source>
</evidence>